<dbReference type="RefSeq" id="WP_188223734.1">
    <property type="nucleotide sequence ID" value="NZ_JACVXD010000005.1"/>
</dbReference>
<organism evidence="1 2">
    <name type="scientific">Aestuariibaculum marinum</name>
    <dbReference type="NCBI Taxonomy" id="2683592"/>
    <lineage>
        <taxon>Bacteria</taxon>
        <taxon>Pseudomonadati</taxon>
        <taxon>Bacteroidota</taxon>
        <taxon>Flavobacteriia</taxon>
        <taxon>Flavobacteriales</taxon>
        <taxon>Flavobacteriaceae</taxon>
    </lineage>
</organism>
<keyword evidence="2" id="KW-1185">Reference proteome</keyword>
<comment type="caution">
    <text evidence="1">The sequence shown here is derived from an EMBL/GenBank/DDBJ whole genome shotgun (WGS) entry which is preliminary data.</text>
</comment>
<sequence>MMYLELLQEQLALTYPESELKLSDNKLELFDVPYKGIRIEKAVELYVNFENYDTIAFEALATYFKPRLKFKDARFYYQEFNKTISIYTDKKFTKDKIGDFEMAMWYAKLIDHIVKEIKEKIEKVILD</sequence>
<dbReference type="AlphaFoldDB" id="A0A8J6Q6F5"/>
<evidence type="ECO:0000313" key="2">
    <source>
        <dbReference type="Proteomes" id="UP000621516"/>
    </source>
</evidence>
<evidence type="ECO:0000313" key="1">
    <source>
        <dbReference type="EMBL" id="MBD0824433.1"/>
    </source>
</evidence>
<dbReference type="Proteomes" id="UP000621516">
    <property type="component" value="Unassembled WGS sequence"/>
</dbReference>
<protein>
    <submittedName>
        <fullName evidence="1">Uncharacterized protein</fullName>
    </submittedName>
</protein>
<name>A0A8J6Q6F5_9FLAO</name>
<gene>
    <name evidence="1" type="ORF">ICJ85_10440</name>
</gene>
<reference evidence="1 2" key="1">
    <citation type="journal article" date="2018" name="J. Microbiol.">
        <title>Aestuariibaculum marinum sp. nov., a marine bacterium isolated from seawater in South Korea.</title>
        <authorList>
            <person name="Choi J."/>
            <person name="Lee D."/>
            <person name="Jang J.H."/>
            <person name="Cha S."/>
            <person name="Seo T."/>
        </authorList>
    </citation>
    <scope>NUCLEOTIDE SEQUENCE [LARGE SCALE GENOMIC DNA]</scope>
    <source>
        <strain evidence="1 2">IP7</strain>
    </source>
</reference>
<proteinExistence type="predicted"/>
<dbReference type="EMBL" id="JACVXD010000005">
    <property type="protein sequence ID" value="MBD0824433.1"/>
    <property type="molecule type" value="Genomic_DNA"/>
</dbReference>
<accession>A0A8J6Q6F5</accession>